<name>A0ABP2GIC9_ACIRA</name>
<reference evidence="1 2" key="1">
    <citation type="submission" date="2009-07" db="EMBL/GenBank/DDBJ databases">
        <authorList>
            <person name="Madupu R."/>
            <person name="Durkin A.S."/>
            <person name="Torralba M."/>
            <person name="Methe B."/>
            <person name="Sutton G.G."/>
            <person name="Strausberg R.L."/>
            <person name="Nelson K.E."/>
        </authorList>
    </citation>
    <scope>NUCLEOTIDE SEQUENCE [LARGE SCALE GENOMIC DNA]</scope>
    <source>
        <strain evidence="1 2">SK82</strain>
    </source>
</reference>
<dbReference type="Proteomes" id="UP000018419">
    <property type="component" value="Unassembled WGS sequence"/>
</dbReference>
<dbReference type="RefSeq" id="WP_005016274.1">
    <property type="nucleotide sequence ID" value="NZ_ACVR01000072.1"/>
</dbReference>
<evidence type="ECO:0000313" key="1">
    <source>
        <dbReference type="EMBL" id="EET81297.1"/>
    </source>
</evidence>
<comment type="caution">
    <text evidence="1">The sequence shown here is derived from an EMBL/GenBank/DDBJ whole genome shotgun (WGS) entry which is preliminary data.</text>
</comment>
<organism evidence="1 2">
    <name type="scientific">Acinetobacter radioresistens SK82</name>
    <dbReference type="NCBI Taxonomy" id="596318"/>
    <lineage>
        <taxon>Bacteria</taxon>
        <taxon>Pseudomonadati</taxon>
        <taxon>Pseudomonadota</taxon>
        <taxon>Gammaproteobacteria</taxon>
        <taxon>Moraxellales</taxon>
        <taxon>Moraxellaceae</taxon>
        <taxon>Acinetobacter</taxon>
    </lineage>
</organism>
<dbReference type="EMBL" id="ACVR01000072">
    <property type="protein sequence ID" value="EET81297.1"/>
    <property type="molecule type" value="Genomic_DNA"/>
</dbReference>
<evidence type="ECO:0000313" key="2">
    <source>
        <dbReference type="Proteomes" id="UP000018419"/>
    </source>
</evidence>
<keyword evidence="2" id="KW-1185">Reference proteome</keyword>
<proteinExistence type="predicted"/>
<sequence>MAHAPIFKAGDTFNLPVWLHDADPSLNIPINDPSRGINVAAAVGYTFACQIKSMIDQSLIADLTCTPYADQNAQKGWILLKSAGATTAWKRGLAQMDIKVTLGGVTKHSASFEFYITDGVTA</sequence>
<gene>
    <name evidence="1" type="ORF">ACIRA0001_0078</name>
</gene>
<protein>
    <recommendedName>
        <fullName evidence="3">Bacteriophage protein</fullName>
    </recommendedName>
</protein>
<evidence type="ECO:0008006" key="3">
    <source>
        <dbReference type="Google" id="ProtNLM"/>
    </source>
</evidence>
<accession>A0ABP2GIC9</accession>